<dbReference type="PANTHER" id="PTHR14911">
    <property type="entry name" value="THUMP DOMAIN-CONTAINING"/>
    <property type="match status" value="1"/>
</dbReference>
<evidence type="ECO:0000256" key="2">
    <source>
        <dbReference type="ARBA" id="ARBA00022490"/>
    </source>
</evidence>
<dbReference type="RefSeq" id="WP_186871753.1">
    <property type="nucleotide sequence ID" value="NZ_JACOOR010000003.1"/>
</dbReference>
<dbReference type="InterPro" id="IPR016024">
    <property type="entry name" value="ARM-type_fold"/>
</dbReference>
<evidence type="ECO:0000259" key="7">
    <source>
        <dbReference type="Pfam" id="PF01170"/>
    </source>
</evidence>
<organism evidence="8 9">
    <name type="scientific">Anaerosacchariphilus hominis</name>
    <dbReference type="NCBI Taxonomy" id="2763017"/>
    <lineage>
        <taxon>Bacteria</taxon>
        <taxon>Bacillati</taxon>
        <taxon>Bacillota</taxon>
        <taxon>Clostridia</taxon>
        <taxon>Lachnospirales</taxon>
        <taxon>Lachnospiraceae</taxon>
        <taxon>Anaerosacchariphilus</taxon>
    </lineage>
</organism>
<keyword evidence="6" id="KW-0175">Coiled coil</keyword>
<gene>
    <name evidence="8" type="ORF">H8S44_06365</name>
</gene>
<keyword evidence="4" id="KW-0808">Transferase</keyword>
<dbReference type="CDD" id="cd02440">
    <property type="entry name" value="AdoMet_MTases"/>
    <property type="match status" value="1"/>
</dbReference>
<dbReference type="GO" id="GO:0016423">
    <property type="term" value="F:tRNA (guanine) methyltransferase activity"/>
    <property type="evidence" value="ECO:0007669"/>
    <property type="project" value="TreeGrafter"/>
</dbReference>
<reference evidence="8" key="1">
    <citation type="submission" date="2020-08" db="EMBL/GenBank/DDBJ databases">
        <title>Genome public.</title>
        <authorList>
            <person name="Liu C."/>
            <person name="Sun Q."/>
        </authorList>
    </citation>
    <scope>NUCLEOTIDE SEQUENCE</scope>
    <source>
        <strain evidence="8">NSJ-68</strain>
    </source>
</reference>
<dbReference type="InterPro" id="IPR029063">
    <property type="entry name" value="SAM-dependent_MTases_sf"/>
</dbReference>
<dbReference type="PANTHER" id="PTHR14911:SF13">
    <property type="entry name" value="TRNA (GUANINE(6)-N2)-METHYLTRANSFERASE THUMP3"/>
    <property type="match status" value="1"/>
</dbReference>
<dbReference type="EMBL" id="JACOOR010000003">
    <property type="protein sequence ID" value="MBC5659390.1"/>
    <property type="molecule type" value="Genomic_DNA"/>
</dbReference>
<accession>A0A923LC04</accession>
<keyword evidence="5" id="KW-0819">tRNA processing</keyword>
<dbReference type="PROSITE" id="PS01261">
    <property type="entry name" value="UPF0020"/>
    <property type="match status" value="1"/>
</dbReference>
<keyword evidence="9" id="KW-1185">Reference proteome</keyword>
<sequence>MQNLYEEIKEGKNIRQNLSAMRALLRDRAEGRAAGLWLDERFEEEPGVLLSLLQSEDAKTRKNVALVLGCLGTDVCRDALFEAYGKEDQRFVKSAYLTALQGCDCEERLETLKKRRQELLSETRTAENEKHLREELEALNGLLSEYEVAKKRRFTGMEEPVDVILTTWKEYRELTARQITKGQVSLMGSGMRVRGGELTELLGIRTWRELLFCLDIDEVSGDEAARELGASNLLALLKLHCGGGAPWRFRIECRSRMTLEERSRFTKKLADGLMRETDGALLNDTSDYEVELRLIQKKSGGYLPLLKIGALPDRRFTYRKQSIAASMQPALAAVLVELAKPYLKKDARVLDPFCGTGTLLLERNYAVHADTLYGVDLFGPAIRGARENAGIAGVPAHFINKDLRDFQHEYKFDEIITDMPTEGKNRTSHDVDSLYRALYEQAAELLNPGSMILAYVHDRGYAKRRIREIPGMKLEQEWRISEKEDTWFLAVRYGG</sequence>
<dbReference type="InterPro" id="IPR053943">
    <property type="entry name" value="RlmKL-like_Mtase_CS"/>
</dbReference>
<dbReference type="GO" id="GO:0005737">
    <property type="term" value="C:cytoplasm"/>
    <property type="evidence" value="ECO:0007669"/>
    <property type="project" value="UniProtKB-SubCell"/>
</dbReference>
<evidence type="ECO:0000256" key="1">
    <source>
        <dbReference type="ARBA" id="ARBA00004496"/>
    </source>
</evidence>
<name>A0A923LC04_9FIRM</name>
<feature type="domain" description="Ribosomal RNA large subunit methyltransferase K/L-like methyltransferase" evidence="7">
    <location>
        <begin position="318"/>
        <end position="468"/>
    </location>
</feature>
<dbReference type="Gene3D" id="3.40.50.150">
    <property type="entry name" value="Vaccinia Virus protein VP39"/>
    <property type="match status" value="1"/>
</dbReference>
<dbReference type="Proteomes" id="UP000649345">
    <property type="component" value="Unassembled WGS sequence"/>
</dbReference>
<dbReference type="GO" id="GO:0030488">
    <property type="term" value="P:tRNA methylation"/>
    <property type="evidence" value="ECO:0007669"/>
    <property type="project" value="TreeGrafter"/>
</dbReference>
<dbReference type="InterPro" id="IPR000241">
    <property type="entry name" value="RlmKL-like_Mtase"/>
</dbReference>
<evidence type="ECO:0000256" key="6">
    <source>
        <dbReference type="SAM" id="Coils"/>
    </source>
</evidence>
<protein>
    <submittedName>
        <fullName evidence="8">Methyltransferase domain-containing protein</fullName>
    </submittedName>
</protein>
<dbReference type="SUPFAM" id="SSF48371">
    <property type="entry name" value="ARM repeat"/>
    <property type="match status" value="1"/>
</dbReference>
<evidence type="ECO:0000313" key="9">
    <source>
        <dbReference type="Proteomes" id="UP000649345"/>
    </source>
</evidence>
<dbReference type="AlphaFoldDB" id="A0A923LC04"/>
<evidence type="ECO:0000256" key="5">
    <source>
        <dbReference type="ARBA" id="ARBA00022694"/>
    </source>
</evidence>
<keyword evidence="2" id="KW-0963">Cytoplasm</keyword>
<evidence type="ECO:0000313" key="8">
    <source>
        <dbReference type="EMBL" id="MBC5659390.1"/>
    </source>
</evidence>
<comment type="subcellular location">
    <subcellularLocation>
        <location evidence="1">Cytoplasm</location>
    </subcellularLocation>
</comment>
<evidence type="ECO:0000256" key="3">
    <source>
        <dbReference type="ARBA" id="ARBA00022603"/>
    </source>
</evidence>
<evidence type="ECO:0000256" key="4">
    <source>
        <dbReference type="ARBA" id="ARBA00022679"/>
    </source>
</evidence>
<feature type="coiled-coil region" evidence="6">
    <location>
        <begin position="109"/>
        <end position="152"/>
    </location>
</feature>
<dbReference type="SUPFAM" id="SSF53335">
    <property type="entry name" value="S-adenosyl-L-methionine-dependent methyltransferases"/>
    <property type="match status" value="1"/>
</dbReference>
<dbReference type="Pfam" id="PF01170">
    <property type="entry name" value="UPF0020"/>
    <property type="match status" value="1"/>
</dbReference>
<proteinExistence type="predicted"/>
<keyword evidence="3 8" id="KW-0489">Methyltransferase</keyword>
<comment type="caution">
    <text evidence="8">The sequence shown here is derived from an EMBL/GenBank/DDBJ whole genome shotgun (WGS) entry which is preliminary data.</text>
</comment>